<gene>
    <name evidence="3" type="ordered locus">Daes_1436</name>
</gene>
<dbReference type="GO" id="GO:0005737">
    <property type="term" value="C:cytoplasm"/>
    <property type="evidence" value="ECO:0007669"/>
    <property type="project" value="TreeGrafter"/>
</dbReference>
<evidence type="ECO:0000256" key="1">
    <source>
        <dbReference type="ARBA" id="ARBA00023239"/>
    </source>
</evidence>
<dbReference type="PANTHER" id="PTHR21240:SF28">
    <property type="entry name" value="ISO-OROTATE DECARBOXYLASE (EUROFUNG)"/>
    <property type="match status" value="1"/>
</dbReference>
<dbReference type="STRING" id="643562.Daes_1436"/>
<keyword evidence="3" id="KW-0378">Hydrolase</keyword>
<dbReference type="GO" id="GO:0019748">
    <property type="term" value="P:secondary metabolic process"/>
    <property type="evidence" value="ECO:0007669"/>
    <property type="project" value="TreeGrafter"/>
</dbReference>
<dbReference type="InterPro" id="IPR032465">
    <property type="entry name" value="ACMSD"/>
</dbReference>
<dbReference type="RefSeq" id="WP_013514380.1">
    <property type="nucleotide sequence ID" value="NC_014844.1"/>
</dbReference>
<dbReference type="GO" id="GO:0016831">
    <property type="term" value="F:carboxy-lyase activity"/>
    <property type="evidence" value="ECO:0007669"/>
    <property type="project" value="InterPro"/>
</dbReference>
<dbReference type="GO" id="GO:0016787">
    <property type="term" value="F:hydrolase activity"/>
    <property type="evidence" value="ECO:0007669"/>
    <property type="project" value="UniProtKB-KW"/>
</dbReference>
<evidence type="ECO:0000313" key="4">
    <source>
        <dbReference type="Proteomes" id="UP000002191"/>
    </source>
</evidence>
<dbReference type="InterPro" id="IPR006680">
    <property type="entry name" value="Amidohydro-rel"/>
</dbReference>
<evidence type="ECO:0000259" key="2">
    <source>
        <dbReference type="Pfam" id="PF04909"/>
    </source>
</evidence>
<reference evidence="4" key="1">
    <citation type="submission" date="2010-12" db="EMBL/GenBank/DDBJ databases">
        <title>Complete sequence of Desulfovibrio aespoeensis Aspo-2.</title>
        <authorList>
            <consortium name="US DOE Joint Genome Institute"/>
            <person name="Lucas S."/>
            <person name="Copeland A."/>
            <person name="Lapidus A."/>
            <person name="Cheng J.-F."/>
            <person name="Goodwin L."/>
            <person name="Pitluck S."/>
            <person name="Chertkov O."/>
            <person name="Misra M."/>
            <person name="Detter J.C."/>
            <person name="Han C."/>
            <person name="Tapia R."/>
            <person name="Land M."/>
            <person name="Hauser L."/>
            <person name="Kyrpides N."/>
            <person name="Ivanova N."/>
            <person name="Ovchinnikova G."/>
            <person name="Pedersen K."/>
            <person name="Jagevall S."/>
            <person name="Hazen T."/>
            <person name="Woyke T."/>
        </authorList>
    </citation>
    <scope>NUCLEOTIDE SEQUENCE [LARGE SCALE GENOMIC DNA]</scope>
    <source>
        <strain evidence="4">ATCC 700646 / DSM 10631 / Aspo-2</strain>
    </source>
</reference>
<dbReference type="EMBL" id="CP002431">
    <property type="protein sequence ID" value="ADU62450.1"/>
    <property type="molecule type" value="Genomic_DNA"/>
</dbReference>
<name>E6VW05_PSEA9</name>
<dbReference type="OrthoDB" id="1407586at2"/>
<feature type="domain" description="Amidohydrolase-related" evidence="2">
    <location>
        <begin position="3"/>
        <end position="254"/>
    </location>
</feature>
<organism evidence="3 4">
    <name type="scientific">Pseudodesulfovibrio aespoeensis (strain ATCC 700646 / DSM 10631 / Aspo-2)</name>
    <name type="common">Desulfovibrio aespoeensis</name>
    <dbReference type="NCBI Taxonomy" id="643562"/>
    <lineage>
        <taxon>Bacteria</taxon>
        <taxon>Pseudomonadati</taxon>
        <taxon>Thermodesulfobacteriota</taxon>
        <taxon>Desulfovibrionia</taxon>
        <taxon>Desulfovibrionales</taxon>
        <taxon>Desulfovibrionaceae</taxon>
    </lineage>
</organism>
<keyword evidence="4" id="KW-1185">Reference proteome</keyword>
<dbReference type="AlphaFoldDB" id="E6VW05"/>
<dbReference type="HOGENOM" id="CLU_044590_0_1_7"/>
<dbReference type="SUPFAM" id="SSF51556">
    <property type="entry name" value="Metallo-dependent hydrolases"/>
    <property type="match status" value="1"/>
</dbReference>
<dbReference type="PANTHER" id="PTHR21240">
    <property type="entry name" value="2-AMINO-3-CARBOXYLMUCONATE-6-SEMIALDEHYDE DECARBOXYLASE"/>
    <property type="match status" value="1"/>
</dbReference>
<evidence type="ECO:0000313" key="3">
    <source>
        <dbReference type="EMBL" id="ADU62450.1"/>
    </source>
</evidence>
<proteinExistence type="predicted"/>
<sequence length="278" mass="31099">MYIDIHMHAFHPKISGKVLAQLEDHYAITPVGTGLVDDLLARIERAHLDTAVVLTAATTPAQVIPANNWSLSIKRDHPQLIPFGTVHPGFDAMEQELDRLEANGIKGLKFHPDFQGFRLDDPALYDVMEMVGDRFVCLFHVGDALPPEENPSCPRKLAQLRKVFPAPVMIAAHMGGYLHWEYALEHLAATDVLVDSSSTLDFVDDPMLLRLYRAFGSRRILFGSDYPLFDPGTELERLQRRLNLSSGELEAILSNAGDILARHPVFARPKEREQAKSC</sequence>
<dbReference type="KEGG" id="das:Daes_1436"/>
<keyword evidence="1" id="KW-0456">Lyase</keyword>
<accession>E6VW05</accession>
<dbReference type="eggNOG" id="COG2159">
    <property type="taxonomic scope" value="Bacteria"/>
</dbReference>
<dbReference type="Pfam" id="PF04909">
    <property type="entry name" value="Amidohydro_2"/>
    <property type="match status" value="1"/>
</dbReference>
<dbReference type="Proteomes" id="UP000002191">
    <property type="component" value="Chromosome"/>
</dbReference>
<reference evidence="3 4" key="2">
    <citation type="journal article" date="2014" name="Genome Announc.">
        <title>Complete Genome Sequence of the Subsurface, Mesophilic Sulfate-Reducing Bacterium Desulfovibrio aespoeensis Aspo-2.</title>
        <authorList>
            <person name="Pedersen K."/>
            <person name="Bengtsson A."/>
            <person name="Edlund J."/>
            <person name="Rabe L."/>
            <person name="Hazen T."/>
            <person name="Chakraborty R."/>
            <person name="Goodwin L."/>
            <person name="Shapiro N."/>
        </authorList>
    </citation>
    <scope>NUCLEOTIDE SEQUENCE [LARGE SCALE GENOMIC DNA]</scope>
    <source>
        <strain evidence="4">ATCC 700646 / DSM 10631 / Aspo-2</strain>
    </source>
</reference>
<dbReference type="Gene3D" id="3.20.20.140">
    <property type="entry name" value="Metal-dependent hydrolases"/>
    <property type="match status" value="1"/>
</dbReference>
<dbReference type="InterPro" id="IPR032466">
    <property type="entry name" value="Metal_Hydrolase"/>
</dbReference>
<protein>
    <submittedName>
        <fullName evidence="3">Amidohydrolase 2</fullName>
    </submittedName>
</protein>